<dbReference type="Pfam" id="PF13361">
    <property type="entry name" value="UvrD_C"/>
    <property type="match status" value="1"/>
</dbReference>
<dbReference type="InterPro" id="IPR014017">
    <property type="entry name" value="DNA_helicase_UvrD-like_C"/>
</dbReference>
<dbReference type="GO" id="GO:0043138">
    <property type="term" value="F:3'-5' DNA helicase activity"/>
    <property type="evidence" value="ECO:0007669"/>
    <property type="project" value="UniProtKB-EC"/>
</dbReference>
<evidence type="ECO:0000256" key="6">
    <source>
        <dbReference type="ARBA" id="ARBA00023125"/>
    </source>
</evidence>
<evidence type="ECO:0000256" key="1">
    <source>
        <dbReference type="ARBA" id="ARBA00009922"/>
    </source>
</evidence>
<keyword evidence="2 12" id="KW-0547">Nucleotide-binding</keyword>
<evidence type="ECO:0000259" key="14">
    <source>
        <dbReference type="PROSITE" id="PS51198"/>
    </source>
</evidence>
<evidence type="ECO:0000256" key="11">
    <source>
        <dbReference type="ARBA" id="ARBA00048988"/>
    </source>
</evidence>
<evidence type="ECO:0000256" key="8">
    <source>
        <dbReference type="ARBA" id="ARBA00034617"/>
    </source>
</evidence>
<dbReference type="GO" id="GO:0016887">
    <property type="term" value="F:ATP hydrolysis activity"/>
    <property type="evidence" value="ECO:0007669"/>
    <property type="project" value="RHEA"/>
</dbReference>
<dbReference type="STRING" id="1031564.CINS_1020"/>
<dbReference type="GeneID" id="74431810"/>
<dbReference type="RefSeq" id="WP_039650409.1">
    <property type="nucleotide sequence ID" value="NZ_CP007770.1"/>
</dbReference>
<comment type="similarity">
    <text evidence="1">Belongs to the helicase family. UvrD subfamily.</text>
</comment>
<dbReference type="Pfam" id="PF00580">
    <property type="entry name" value="UvrD-helicase"/>
    <property type="match status" value="1"/>
</dbReference>
<dbReference type="PROSITE" id="PS51217">
    <property type="entry name" value="UVRD_HELICASE_CTER"/>
    <property type="match status" value="1"/>
</dbReference>
<dbReference type="KEGG" id="cis:CINS_1020"/>
<dbReference type="Gene3D" id="1.10.486.10">
    <property type="entry name" value="PCRA, domain 4"/>
    <property type="match status" value="1"/>
</dbReference>
<proteinExistence type="inferred from homology"/>
<dbReference type="InterPro" id="IPR013986">
    <property type="entry name" value="DExx_box_DNA_helicase_dom_sf"/>
</dbReference>
<dbReference type="PANTHER" id="PTHR11070:SF2">
    <property type="entry name" value="ATP-DEPENDENT DNA HELICASE SRS2"/>
    <property type="match status" value="1"/>
</dbReference>
<dbReference type="GO" id="GO:0003677">
    <property type="term" value="F:DNA binding"/>
    <property type="evidence" value="ECO:0007669"/>
    <property type="project" value="UniProtKB-KW"/>
</dbReference>
<dbReference type="GO" id="GO:0005829">
    <property type="term" value="C:cytosol"/>
    <property type="evidence" value="ECO:0007669"/>
    <property type="project" value="TreeGrafter"/>
</dbReference>
<feature type="binding site" evidence="12">
    <location>
        <begin position="26"/>
        <end position="33"/>
    </location>
    <ligand>
        <name>ATP</name>
        <dbReference type="ChEBI" id="CHEBI:30616"/>
    </ligand>
</feature>
<keyword evidence="3 12" id="KW-0378">Hydrolase</keyword>
<dbReference type="Proteomes" id="UP000031163">
    <property type="component" value="Chromosome"/>
</dbReference>
<evidence type="ECO:0000256" key="12">
    <source>
        <dbReference type="PROSITE-ProRule" id="PRU00560"/>
    </source>
</evidence>
<keyword evidence="5 12" id="KW-0067">ATP-binding</keyword>
<dbReference type="SUPFAM" id="SSF52540">
    <property type="entry name" value="P-loop containing nucleoside triphosphate hydrolases"/>
    <property type="match status" value="1"/>
</dbReference>
<dbReference type="CDD" id="cd18807">
    <property type="entry name" value="SF1_C_UvrD"/>
    <property type="match status" value="1"/>
</dbReference>
<evidence type="ECO:0000256" key="3">
    <source>
        <dbReference type="ARBA" id="ARBA00022801"/>
    </source>
</evidence>
<accession>A0A0A8H221</accession>
<dbReference type="Gene3D" id="1.10.10.160">
    <property type="match status" value="1"/>
</dbReference>
<dbReference type="InterPro" id="IPR000212">
    <property type="entry name" value="DNA_helicase_UvrD/REP"/>
</dbReference>
<evidence type="ECO:0000256" key="13">
    <source>
        <dbReference type="SAM" id="Coils"/>
    </source>
</evidence>
<dbReference type="EMBL" id="CP007770">
    <property type="protein sequence ID" value="AJC87982.1"/>
    <property type="molecule type" value="Genomic_DNA"/>
</dbReference>
<dbReference type="GO" id="GO:0033202">
    <property type="term" value="C:DNA helicase complex"/>
    <property type="evidence" value="ECO:0007669"/>
    <property type="project" value="TreeGrafter"/>
</dbReference>
<evidence type="ECO:0000256" key="10">
    <source>
        <dbReference type="ARBA" id="ARBA00034923"/>
    </source>
</evidence>
<evidence type="ECO:0000256" key="5">
    <source>
        <dbReference type="ARBA" id="ARBA00022840"/>
    </source>
</evidence>
<reference evidence="16 17" key="1">
    <citation type="journal article" date="2014" name="Genome Biol. Evol.">
        <title>Comparative Genomics of the Campylobacter lari Group.</title>
        <authorList>
            <person name="Miller W.G."/>
            <person name="Yee E."/>
            <person name="Chapman M.H."/>
            <person name="Smith T.P."/>
            <person name="Bono J.L."/>
            <person name="Huynh S."/>
            <person name="Parker C.T."/>
            <person name="Vandamme P."/>
            <person name="Luong K."/>
            <person name="Korlach J."/>
        </authorList>
    </citation>
    <scope>NUCLEOTIDE SEQUENCE [LARGE SCALE GENOMIC DNA]</scope>
    <source>
        <strain evidence="16 17">NCTC 12927</strain>
    </source>
</reference>
<dbReference type="PROSITE" id="PS51198">
    <property type="entry name" value="UVRD_HELICASE_ATP_BIND"/>
    <property type="match status" value="1"/>
</dbReference>
<gene>
    <name evidence="16" type="ORF">CINS_1020</name>
</gene>
<keyword evidence="6" id="KW-0238">DNA-binding</keyword>
<keyword evidence="13" id="KW-0175">Coiled coil</keyword>
<evidence type="ECO:0000313" key="17">
    <source>
        <dbReference type="Proteomes" id="UP000031163"/>
    </source>
</evidence>
<keyword evidence="7" id="KW-0413">Isomerase</keyword>
<evidence type="ECO:0000256" key="7">
    <source>
        <dbReference type="ARBA" id="ARBA00023235"/>
    </source>
</evidence>
<evidence type="ECO:0000256" key="9">
    <source>
        <dbReference type="ARBA" id="ARBA00034808"/>
    </source>
</evidence>
<dbReference type="PANTHER" id="PTHR11070">
    <property type="entry name" value="UVRD / RECB / PCRA DNA HELICASE FAMILY MEMBER"/>
    <property type="match status" value="1"/>
</dbReference>
<comment type="catalytic activity">
    <reaction evidence="8">
        <text>Couples ATP hydrolysis with the unwinding of duplex DNA by translocating in the 3'-5' direction.</text>
        <dbReference type="EC" id="5.6.2.4"/>
    </reaction>
</comment>
<dbReference type="Gene3D" id="3.40.50.300">
    <property type="entry name" value="P-loop containing nucleotide triphosphate hydrolases"/>
    <property type="match status" value="2"/>
</dbReference>
<organism evidence="16 17">
    <name type="scientific">Campylobacter insulaenigrae NCTC 12927</name>
    <dbReference type="NCBI Taxonomy" id="1031564"/>
    <lineage>
        <taxon>Bacteria</taxon>
        <taxon>Pseudomonadati</taxon>
        <taxon>Campylobacterota</taxon>
        <taxon>Epsilonproteobacteria</taxon>
        <taxon>Campylobacterales</taxon>
        <taxon>Campylobacteraceae</taxon>
        <taxon>Campylobacter</taxon>
    </lineage>
</organism>
<sequence length="688" mass="79386">MNLLQSLNPSQKEAVLHIDGAMLILAGAGSGKTKTITTRLAYLIDKVGIPAHHTLTLTFTNKAASVMKHRALSLIENENSQNPLLCTFHKFGLLFLRLYSERISRANNFVIIDTDDKKKILKDLASENLQNSLSNIGAYISNFKNQSKNAQEIQQELELLEDEKSKSYREIIHTYEQYEQFLIQNNFMDFDDLLMLTNKILEDEVFAKEQSKKYAYITVDEYQDTNTLQYQILKKLCSNHENICVVGDDDQSIYGWRGAKIENILNFQEQFSNVKLVKLEQNYRSTNAILQAANELIEHNRKRLGKVLICTKDKGEEIEVLQNDDEKIESFKVAEKVTKLLKLGIDPSEIAILYRVNALSRALEEVFTIEKIPFKLLSGIRFYERSEIKDIISYLRLLSNLNDDYSFKRIINKPKRNFGKATLNKLQDYAKEHRLSLFEALCTMTGNGFFSKKTENEIEKFILSIHKLKEKNNLLDIITSLENEFKLKEFYKNSPEGEDKILNIDELYANLKDKISHGNYENLDDILNEITLLNEQDGLEQESICIMSIHASKGLEFDYVFIVGLEEGFFPLTSESSNIEEERRLAYVAITRAKKKLYLSYANSRFYKGSRTKLAKSRFLGESNVIKKELIFDDNTKSYKKGDLIKHKIFGIGRVIGVSKTRIEEKLTINFGGIERVIMSNFVEKLYE</sequence>
<evidence type="ECO:0000256" key="4">
    <source>
        <dbReference type="ARBA" id="ARBA00022806"/>
    </source>
</evidence>
<protein>
    <recommendedName>
        <fullName evidence="9">DNA 3'-5' helicase</fullName>
        <ecNumber evidence="9">5.6.2.4</ecNumber>
    </recommendedName>
    <alternativeName>
        <fullName evidence="10">DNA 3'-5' helicase II</fullName>
    </alternativeName>
</protein>
<dbReference type="EC" id="5.6.2.4" evidence="9"/>
<evidence type="ECO:0000259" key="15">
    <source>
        <dbReference type="PROSITE" id="PS51217"/>
    </source>
</evidence>
<feature type="domain" description="UvrD-like helicase C-terminal" evidence="15">
    <location>
        <begin position="287"/>
        <end position="554"/>
    </location>
</feature>
<keyword evidence="4 12" id="KW-0347">Helicase</keyword>
<dbReference type="GO" id="GO:0005524">
    <property type="term" value="F:ATP binding"/>
    <property type="evidence" value="ECO:0007669"/>
    <property type="project" value="UniProtKB-UniRule"/>
</dbReference>
<name>A0A0A8H221_9BACT</name>
<feature type="domain" description="UvrD-like helicase ATP-binding" evidence="14">
    <location>
        <begin position="5"/>
        <end position="286"/>
    </location>
</feature>
<comment type="catalytic activity">
    <reaction evidence="11">
        <text>ATP + H2O = ADP + phosphate + H(+)</text>
        <dbReference type="Rhea" id="RHEA:13065"/>
        <dbReference type="ChEBI" id="CHEBI:15377"/>
        <dbReference type="ChEBI" id="CHEBI:15378"/>
        <dbReference type="ChEBI" id="CHEBI:30616"/>
        <dbReference type="ChEBI" id="CHEBI:43474"/>
        <dbReference type="ChEBI" id="CHEBI:456216"/>
        <dbReference type="EC" id="5.6.2.4"/>
    </reaction>
</comment>
<dbReference type="HOGENOM" id="CLU_004585_5_2_7"/>
<dbReference type="CDD" id="cd17932">
    <property type="entry name" value="DEXQc_UvrD"/>
    <property type="match status" value="1"/>
</dbReference>
<dbReference type="AlphaFoldDB" id="A0A0A8H221"/>
<evidence type="ECO:0000313" key="16">
    <source>
        <dbReference type="EMBL" id="AJC87982.1"/>
    </source>
</evidence>
<dbReference type="GO" id="GO:0000725">
    <property type="term" value="P:recombinational repair"/>
    <property type="evidence" value="ECO:0007669"/>
    <property type="project" value="TreeGrafter"/>
</dbReference>
<dbReference type="InterPro" id="IPR014016">
    <property type="entry name" value="UvrD-like_ATP-bd"/>
</dbReference>
<feature type="coiled-coil region" evidence="13">
    <location>
        <begin position="143"/>
        <end position="170"/>
    </location>
</feature>
<evidence type="ECO:0000256" key="2">
    <source>
        <dbReference type="ARBA" id="ARBA00022741"/>
    </source>
</evidence>
<dbReference type="InterPro" id="IPR027417">
    <property type="entry name" value="P-loop_NTPase"/>
</dbReference>